<sequence>MKVWILVYVDDIAAAANVTSKLVWFFEALFKRFNAKNLGGIEKILGVRITRDRKNLTIYLDQEQYLSATLDQFGITYAKHISKKIPAADYEKIRPANETDERINVTEYQKGIGKLMFAMILTRPDIAFVIGRLSQYMKDPAMHHGVALKSLMRYLRSTVKQRLRFGPWGAHQRQFAVYTDADWATDKTDRKSISGEKQNSIATSSAEAEYISQAMYAKQGQWTAQILRDMHMPEIINSNGITVKMYGDNQGALALVRNPHLHERSKHIDICHHFIRDLAEKKMLVIDYIPTSEMIADGMKKPLQVERFKRQLGLDNGSGL</sequence>
<organism evidence="1 2">
    <name type="scientific">Uncinula necator</name>
    <name type="common">Grape powdery mildew</name>
    <dbReference type="NCBI Taxonomy" id="52586"/>
    <lineage>
        <taxon>Eukaryota</taxon>
        <taxon>Fungi</taxon>
        <taxon>Dikarya</taxon>
        <taxon>Ascomycota</taxon>
        <taxon>Pezizomycotina</taxon>
        <taxon>Leotiomycetes</taxon>
        <taxon>Erysiphales</taxon>
        <taxon>Erysiphaceae</taxon>
        <taxon>Erysiphe</taxon>
    </lineage>
</organism>
<evidence type="ECO:0000313" key="1">
    <source>
        <dbReference type="EMBL" id="KHJ31001.1"/>
    </source>
</evidence>
<comment type="caution">
    <text evidence="1">The sequence shown here is derived from an EMBL/GenBank/DDBJ whole genome shotgun (WGS) entry which is preliminary data.</text>
</comment>
<gene>
    <name evidence="1" type="ORF">EV44_g3738</name>
</gene>
<dbReference type="AlphaFoldDB" id="A0A0B1P238"/>
<reference evidence="1 2" key="1">
    <citation type="journal article" date="2014" name="BMC Genomics">
        <title>Adaptive genomic structural variation in the grape powdery mildew pathogen, Erysiphe necator.</title>
        <authorList>
            <person name="Jones L."/>
            <person name="Riaz S."/>
            <person name="Morales-Cruz A."/>
            <person name="Amrine K.C."/>
            <person name="McGuire B."/>
            <person name="Gubler W.D."/>
            <person name="Walker M.A."/>
            <person name="Cantu D."/>
        </authorList>
    </citation>
    <scope>NUCLEOTIDE SEQUENCE [LARGE SCALE GENOMIC DNA]</scope>
    <source>
        <strain evidence="2">c</strain>
    </source>
</reference>
<evidence type="ECO:0000313" key="2">
    <source>
        <dbReference type="Proteomes" id="UP000030854"/>
    </source>
</evidence>
<dbReference type="InterPro" id="IPR043502">
    <property type="entry name" value="DNA/RNA_pol_sf"/>
</dbReference>
<dbReference type="SUPFAM" id="SSF56672">
    <property type="entry name" value="DNA/RNA polymerases"/>
    <property type="match status" value="1"/>
</dbReference>
<name>A0A0B1P238_UNCNE</name>
<dbReference type="HOGENOM" id="CLU_001650_6_0_1"/>
<dbReference type="OMA" id="KFKVFQM"/>
<dbReference type="Proteomes" id="UP000030854">
    <property type="component" value="Unassembled WGS sequence"/>
</dbReference>
<dbReference type="PANTHER" id="PTHR11439:SF463">
    <property type="entry name" value="REVERSE TRANSCRIPTASE TY1_COPIA-TYPE DOMAIN-CONTAINING PROTEIN"/>
    <property type="match status" value="1"/>
</dbReference>
<dbReference type="STRING" id="52586.A0A0B1P238"/>
<protein>
    <submittedName>
        <fullName evidence="1">Putative eka-like protein</fullName>
    </submittedName>
</protein>
<keyword evidence="2" id="KW-1185">Reference proteome</keyword>
<accession>A0A0B1P238</accession>
<proteinExistence type="predicted"/>
<dbReference type="CDD" id="cd09272">
    <property type="entry name" value="RNase_HI_RT_Ty1"/>
    <property type="match status" value="1"/>
</dbReference>
<dbReference type="PANTHER" id="PTHR11439">
    <property type="entry name" value="GAG-POL-RELATED RETROTRANSPOSON"/>
    <property type="match status" value="1"/>
</dbReference>
<dbReference type="EMBL" id="JNVN01003356">
    <property type="protein sequence ID" value="KHJ31001.1"/>
    <property type="molecule type" value="Genomic_DNA"/>
</dbReference>